<reference evidence="2" key="1">
    <citation type="submission" date="2016-07" db="EMBL/GenBank/DDBJ databases">
        <authorList>
            <person name="Bretaudeau A."/>
        </authorList>
    </citation>
    <scope>NUCLEOTIDE SEQUENCE</scope>
    <source>
        <strain evidence="2">Rice</strain>
        <tissue evidence="2">Whole body</tissue>
    </source>
</reference>
<sequence length="325" mass="36251">MQITPRPKTTICGSNKELFCAGIEPPTRCTAASMLPSNRANRAIDYAKSLRRPQVLPRDSSHSEERPEDTEHVVVCLAWAEHRRVLWDVVGDGDLASGMVSDHGRRRLRNRPPHDPAVARDRHWVLGIARRSPSTFSDNNATVSTLNLVPMAEDHEKYLVCRAENPRVPNAVIEDRWFLNVQYVPIVTLKLGSNLNPSYIKEGDGVYFECSVKANPKTKKLTWYKGAKEIQHNASAGIILSDQSLVLQSVTRAAAGDYSCLAYNNEGSATSNPQGVWNRVRHTAISLQRPHGTYITKIAKIAARSLEMCPVYGNRLTTYYMGLTT</sequence>
<dbReference type="SUPFAM" id="SSF48726">
    <property type="entry name" value="Immunoglobulin"/>
    <property type="match status" value="2"/>
</dbReference>
<evidence type="ECO:0000313" key="2">
    <source>
        <dbReference type="EMBL" id="SOQ36213.1"/>
    </source>
</evidence>
<dbReference type="AlphaFoldDB" id="A0A2H1V5V4"/>
<gene>
    <name evidence="2" type="ORF">SFRICE_020033</name>
</gene>
<dbReference type="InterPro" id="IPR007110">
    <property type="entry name" value="Ig-like_dom"/>
</dbReference>
<organism evidence="2">
    <name type="scientific">Spodoptera frugiperda</name>
    <name type="common">Fall armyworm</name>
    <dbReference type="NCBI Taxonomy" id="7108"/>
    <lineage>
        <taxon>Eukaryota</taxon>
        <taxon>Metazoa</taxon>
        <taxon>Ecdysozoa</taxon>
        <taxon>Arthropoda</taxon>
        <taxon>Hexapoda</taxon>
        <taxon>Insecta</taxon>
        <taxon>Pterygota</taxon>
        <taxon>Neoptera</taxon>
        <taxon>Endopterygota</taxon>
        <taxon>Lepidoptera</taxon>
        <taxon>Glossata</taxon>
        <taxon>Ditrysia</taxon>
        <taxon>Noctuoidea</taxon>
        <taxon>Noctuidae</taxon>
        <taxon>Amphipyrinae</taxon>
        <taxon>Spodoptera</taxon>
    </lineage>
</organism>
<dbReference type="InterPro" id="IPR013783">
    <property type="entry name" value="Ig-like_fold"/>
</dbReference>
<dbReference type="PANTHER" id="PTHR23278:SF19">
    <property type="entry name" value="OBSCURIN"/>
    <property type="match status" value="1"/>
</dbReference>
<accession>A0A2H1V5V4</accession>
<protein>
    <submittedName>
        <fullName evidence="2">SFRICE_020033</fullName>
    </submittedName>
</protein>
<dbReference type="SMART" id="SM00408">
    <property type="entry name" value="IGc2"/>
    <property type="match status" value="1"/>
</dbReference>
<feature type="domain" description="Ig-like" evidence="1">
    <location>
        <begin position="185"/>
        <end position="271"/>
    </location>
</feature>
<dbReference type="Pfam" id="PF13927">
    <property type="entry name" value="Ig_3"/>
    <property type="match status" value="1"/>
</dbReference>
<dbReference type="SMART" id="SM00409">
    <property type="entry name" value="IG"/>
    <property type="match status" value="2"/>
</dbReference>
<name>A0A2H1V5V4_SPOFR</name>
<dbReference type="InterPro" id="IPR003599">
    <property type="entry name" value="Ig_sub"/>
</dbReference>
<dbReference type="EMBL" id="ODYU01000842">
    <property type="protein sequence ID" value="SOQ36213.1"/>
    <property type="molecule type" value="Genomic_DNA"/>
</dbReference>
<evidence type="ECO:0000259" key="1">
    <source>
        <dbReference type="PROSITE" id="PS50835"/>
    </source>
</evidence>
<dbReference type="InterPro" id="IPR003598">
    <property type="entry name" value="Ig_sub2"/>
</dbReference>
<dbReference type="InterPro" id="IPR036179">
    <property type="entry name" value="Ig-like_dom_sf"/>
</dbReference>
<dbReference type="PROSITE" id="PS50835">
    <property type="entry name" value="IG_LIKE"/>
    <property type="match status" value="1"/>
</dbReference>
<proteinExistence type="predicted"/>
<dbReference type="PANTHER" id="PTHR23278">
    <property type="entry name" value="SIDESTEP PROTEIN"/>
    <property type="match status" value="1"/>
</dbReference>
<dbReference type="Gene3D" id="2.60.40.10">
    <property type="entry name" value="Immunoglobulins"/>
    <property type="match status" value="2"/>
</dbReference>